<keyword evidence="4" id="KW-0479">Metal-binding</keyword>
<organism evidence="8 9">
    <name type="scientific">Nocardia jiangxiensis</name>
    <dbReference type="NCBI Taxonomy" id="282685"/>
    <lineage>
        <taxon>Bacteria</taxon>
        <taxon>Bacillati</taxon>
        <taxon>Actinomycetota</taxon>
        <taxon>Actinomycetes</taxon>
        <taxon>Mycobacteriales</taxon>
        <taxon>Nocardiaceae</taxon>
        <taxon>Nocardia</taxon>
    </lineage>
</organism>
<keyword evidence="3" id="KW-0949">S-adenosyl-L-methionine</keyword>
<evidence type="ECO:0000313" key="8">
    <source>
        <dbReference type="EMBL" id="MFF3570980.1"/>
    </source>
</evidence>
<dbReference type="PANTHER" id="PTHR43076">
    <property type="entry name" value="FO SYNTHASE (COFH)"/>
    <property type="match status" value="1"/>
</dbReference>
<reference evidence="8 9" key="1">
    <citation type="submission" date="2024-10" db="EMBL/GenBank/DDBJ databases">
        <title>The Natural Products Discovery Center: Release of the First 8490 Sequenced Strains for Exploring Actinobacteria Biosynthetic Diversity.</title>
        <authorList>
            <person name="Kalkreuter E."/>
            <person name="Kautsar S.A."/>
            <person name="Yang D."/>
            <person name="Bader C.D."/>
            <person name="Teijaro C.N."/>
            <person name="Fluegel L."/>
            <person name="Davis C.M."/>
            <person name="Simpson J.R."/>
            <person name="Lauterbach L."/>
            <person name="Steele A.D."/>
            <person name="Gui C."/>
            <person name="Meng S."/>
            <person name="Li G."/>
            <person name="Viehrig K."/>
            <person name="Ye F."/>
            <person name="Su P."/>
            <person name="Kiefer A.F."/>
            <person name="Nichols A."/>
            <person name="Cepeda A.J."/>
            <person name="Yan W."/>
            <person name="Fan B."/>
            <person name="Jiang Y."/>
            <person name="Adhikari A."/>
            <person name="Zheng C.-J."/>
            <person name="Schuster L."/>
            <person name="Cowan T.M."/>
            <person name="Smanski M.J."/>
            <person name="Chevrette M.G."/>
            <person name="De Carvalho L.P.S."/>
            <person name="Shen B."/>
        </authorList>
    </citation>
    <scope>NUCLEOTIDE SEQUENCE [LARGE SCALE GENOMIC DNA]</scope>
    <source>
        <strain evidence="8 9">NPDC002593</strain>
    </source>
</reference>
<evidence type="ECO:0000256" key="3">
    <source>
        <dbReference type="ARBA" id="ARBA00022691"/>
    </source>
</evidence>
<dbReference type="Gene3D" id="3.20.20.70">
    <property type="entry name" value="Aldolase class I"/>
    <property type="match status" value="1"/>
</dbReference>
<dbReference type="RefSeq" id="WP_218008949.1">
    <property type="nucleotide sequence ID" value="NZ_JBIAQY010000009.1"/>
</dbReference>
<evidence type="ECO:0000256" key="2">
    <source>
        <dbReference type="ARBA" id="ARBA00022485"/>
    </source>
</evidence>
<protein>
    <submittedName>
        <fullName evidence="8">FO synthase</fullName>
    </submittedName>
</protein>
<proteinExistence type="predicted"/>
<feature type="domain" description="Radical SAM core" evidence="7">
    <location>
        <begin position="31"/>
        <end position="288"/>
    </location>
</feature>
<keyword evidence="5" id="KW-0408">Iron</keyword>
<evidence type="ECO:0000259" key="7">
    <source>
        <dbReference type="PROSITE" id="PS51918"/>
    </source>
</evidence>
<name>A0ABW6S6D6_9NOCA</name>
<dbReference type="InterPro" id="IPR013785">
    <property type="entry name" value="Aldolase_TIM"/>
</dbReference>
<comment type="cofactor">
    <cofactor evidence="1">
        <name>[4Fe-4S] cluster</name>
        <dbReference type="ChEBI" id="CHEBI:49883"/>
    </cofactor>
</comment>
<dbReference type="PANTHER" id="PTHR43076:SF1">
    <property type="entry name" value="LIPOYL SYNTHASE 2"/>
    <property type="match status" value="1"/>
</dbReference>
<evidence type="ECO:0000313" key="9">
    <source>
        <dbReference type="Proteomes" id="UP001601992"/>
    </source>
</evidence>
<evidence type="ECO:0000256" key="1">
    <source>
        <dbReference type="ARBA" id="ARBA00001966"/>
    </source>
</evidence>
<keyword evidence="6" id="KW-0411">Iron-sulfur</keyword>
<evidence type="ECO:0000256" key="6">
    <source>
        <dbReference type="ARBA" id="ARBA00023014"/>
    </source>
</evidence>
<dbReference type="InterPro" id="IPR058240">
    <property type="entry name" value="rSAM_sf"/>
</dbReference>
<dbReference type="InterPro" id="IPR007197">
    <property type="entry name" value="rSAM"/>
</dbReference>
<comment type="caution">
    <text evidence="8">The sequence shown here is derived from an EMBL/GenBank/DDBJ whole genome shotgun (WGS) entry which is preliminary data.</text>
</comment>
<dbReference type="SUPFAM" id="SSF102114">
    <property type="entry name" value="Radical SAM enzymes"/>
    <property type="match status" value="1"/>
</dbReference>
<evidence type="ECO:0000256" key="4">
    <source>
        <dbReference type="ARBA" id="ARBA00022723"/>
    </source>
</evidence>
<gene>
    <name evidence="8" type="ORF">ACFYXQ_24685</name>
</gene>
<keyword evidence="9" id="KW-1185">Reference proteome</keyword>
<dbReference type="Proteomes" id="UP001601992">
    <property type="component" value="Unassembled WGS sequence"/>
</dbReference>
<dbReference type="InterPro" id="IPR034405">
    <property type="entry name" value="F420"/>
</dbReference>
<dbReference type="PROSITE" id="PS51918">
    <property type="entry name" value="RADICAL_SAM"/>
    <property type="match status" value="1"/>
</dbReference>
<dbReference type="EMBL" id="JBIAQY010000009">
    <property type="protein sequence ID" value="MFF3570980.1"/>
    <property type="molecule type" value="Genomic_DNA"/>
</dbReference>
<keyword evidence="2" id="KW-0004">4Fe-4S</keyword>
<evidence type="ECO:0000256" key="5">
    <source>
        <dbReference type="ARBA" id="ARBA00023004"/>
    </source>
</evidence>
<sequence length="357" mass="37492">MGDVVVAGSGLPDAGLVRKWLDEAADTPAALPDEGYVALLGADGPELDELCRTADLLRHQATGDVLTYAVNRNLDTAAVSGTSAPARARLTALVVEARELGATEICMQGPLPADSDDDYLALIEAIAQAGPIHLHAFRAPELLDGAARHQMTLPDFLAAAREAGLGSVPGTAARILDDEVRARLLGGPDLPVRTWTDVIETAHRAGLFSTSTMVYGHIETPAQQVAHLRLLAEIQDRTGGFHEFIAMPFTPGPVSPGVGSLPGPSWRQTRAVHAVARLLLHGRIANIQAAWPKFGFDAAVDLLRGGANDLGGLLLDGRLAPGSFAEAGLTLSTREVEQAAQALGRTARQRTTGYADV</sequence>
<accession>A0ABW6S6D6</accession>